<feature type="domain" description="Lipid/polyisoprenoid-binding YceI-like" evidence="1">
    <location>
        <begin position="48"/>
        <end position="210"/>
    </location>
</feature>
<dbReference type="PANTHER" id="PTHR34406:SF1">
    <property type="entry name" value="PROTEIN YCEI"/>
    <property type="match status" value="1"/>
</dbReference>
<reference evidence="2" key="1">
    <citation type="submission" date="2018-06" db="EMBL/GenBank/DDBJ databases">
        <authorList>
            <person name="Zhirakovskaya E."/>
        </authorList>
    </citation>
    <scope>NUCLEOTIDE SEQUENCE</scope>
</reference>
<protein>
    <recommendedName>
        <fullName evidence="1">Lipid/polyisoprenoid-binding YceI-like domain-containing protein</fullName>
    </recommendedName>
</protein>
<dbReference type="EMBL" id="UOFE01000018">
    <property type="protein sequence ID" value="VAW51502.1"/>
    <property type="molecule type" value="Genomic_DNA"/>
</dbReference>
<organism evidence="2">
    <name type="scientific">hydrothermal vent metagenome</name>
    <dbReference type="NCBI Taxonomy" id="652676"/>
    <lineage>
        <taxon>unclassified sequences</taxon>
        <taxon>metagenomes</taxon>
        <taxon>ecological metagenomes</taxon>
    </lineage>
</organism>
<name>A0A3B0WJL2_9ZZZZ</name>
<dbReference type="InterPro" id="IPR036761">
    <property type="entry name" value="TTHA0802/YceI-like_sf"/>
</dbReference>
<sequence length="219" mass="24509">MLLKLIASLLLLAMMGCTAVNPINTDAKRSNKYDRITTNTLPVLKNNIYEIQLNTSTIKFRVDSPIGEVWGSFQDFEGSFTMINNGASNQSAIVDINTKSLHVDSSLIKAMLKSEIFFNVEKFPSMHFVGDSFEWFNDKNAVLKGDLTINNITRPIAFYVELVKPDITGPYSERITVKATTTIKRSEFGIHTLLPAISDNVNLFMDIDALKQNTTVSMM</sequence>
<evidence type="ECO:0000313" key="2">
    <source>
        <dbReference type="EMBL" id="VAW51502.1"/>
    </source>
</evidence>
<proteinExistence type="predicted"/>
<accession>A0A3B0WJL2</accession>
<dbReference type="PROSITE" id="PS51257">
    <property type="entry name" value="PROKAR_LIPOPROTEIN"/>
    <property type="match status" value="1"/>
</dbReference>
<dbReference type="Gene3D" id="2.40.128.110">
    <property type="entry name" value="Lipid/polyisoprenoid-binding, YceI-like"/>
    <property type="match status" value="1"/>
</dbReference>
<evidence type="ECO:0000259" key="1">
    <source>
        <dbReference type="SMART" id="SM00867"/>
    </source>
</evidence>
<dbReference type="Pfam" id="PF04264">
    <property type="entry name" value="YceI"/>
    <property type="match status" value="1"/>
</dbReference>
<dbReference type="SMART" id="SM00867">
    <property type="entry name" value="YceI"/>
    <property type="match status" value="1"/>
</dbReference>
<dbReference type="InterPro" id="IPR007372">
    <property type="entry name" value="Lipid/polyisoprenoid-bd_YceI"/>
</dbReference>
<dbReference type="PANTHER" id="PTHR34406">
    <property type="entry name" value="PROTEIN YCEI"/>
    <property type="match status" value="1"/>
</dbReference>
<dbReference type="AlphaFoldDB" id="A0A3B0WJL2"/>
<dbReference type="SUPFAM" id="SSF101874">
    <property type="entry name" value="YceI-like"/>
    <property type="match status" value="1"/>
</dbReference>
<gene>
    <name evidence="2" type="ORF">MNBD_GAMMA05-1755</name>
</gene>